<sequence>RGREEERFATRLDRPNSAIPEGRGSRNRWTSEEDGARCIVRRRERETNTIERTEGWRGEGGEERIVSQLNYSHSRGPRLFFYVGASSIPLLLVEYKGPWSTLHRVTEQSGIAEADMNPLIACIIVGLAGFALAEPPSGYSYSRPSGGGGYSFGGGGGGGGGFSHGGGGGYTSVSTGYQTSEGASIDGALLEQIRQILLREEQNSGFGGGIGGGYAPSSSYGAPSSQYGVPSSSYGVPSYQTRVVGIDLDGIRQAIQVAQFNQVSHAPGGYPSGPSGSYGVPSRPSGSYGAPY</sequence>
<organism evidence="2">
    <name type="scientific">Apis mellifera</name>
    <name type="common">Honeybee</name>
    <dbReference type="NCBI Taxonomy" id="7460"/>
    <lineage>
        <taxon>Eukaryota</taxon>
        <taxon>Metazoa</taxon>
        <taxon>Ecdysozoa</taxon>
        <taxon>Arthropoda</taxon>
        <taxon>Hexapoda</taxon>
        <taxon>Insecta</taxon>
        <taxon>Pterygota</taxon>
        <taxon>Neoptera</taxon>
        <taxon>Endopterygota</taxon>
        <taxon>Hymenoptera</taxon>
        <taxon>Apocrita</taxon>
        <taxon>Aculeata</taxon>
        <taxon>Apoidea</taxon>
        <taxon>Anthophila</taxon>
        <taxon>Apidae</taxon>
        <taxon>Apis</taxon>
    </lineage>
</organism>
<protein>
    <submittedName>
        <fullName evidence="4">Loricrin</fullName>
    </submittedName>
</protein>
<dbReference type="KEGG" id="ame:409962"/>
<name>A0A7M7TF39_APIME</name>
<dbReference type="RefSeq" id="XP_393452.4">
    <property type="nucleotide sequence ID" value="XM_393452.7"/>
</dbReference>
<evidence type="ECO:0000313" key="2">
    <source>
        <dbReference type="EnsemblMetazoa" id="XP_393452"/>
    </source>
</evidence>
<accession>A0A7M7TF39</accession>
<evidence type="ECO:0000313" key="3">
    <source>
        <dbReference type="Proteomes" id="UP000005203"/>
    </source>
</evidence>
<reference evidence="4" key="2">
    <citation type="submission" date="2025-04" db="UniProtKB">
        <authorList>
            <consortium name="RefSeq"/>
        </authorList>
    </citation>
    <scope>IDENTIFICATION</scope>
    <source>
        <strain evidence="4">DH4</strain>
        <tissue evidence="4">Whole body</tissue>
    </source>
</reference>
<reference evidence="2" key="1">
    <citation type="submission" date="2021-01" db="UniProtKB">
        <authorList>
            <consortium name="EnsemblMetazoa"/>
        </authorList>
    </citation>
    <scope>IDENTIFICATION</scope>
    <source>
        <strain evidence="2">DH4</strain>
    </source>
</reference>
<dbReference type="OrthoDB" id="6627027at2759"/>
<evidence type="ECO:0000313" key="4">
    <source>
        <dbReference type="RefSeq" id="XP_393452.4"/>
    </source>
</evidence>
<evidence type="ECO:0000256" key="1">
    <source>
        <dbReference type="SAM" id="MobiDB-lite"/>
    </source>
</evidence>
<proteinExistence type="predicted"/>
<feature type="compositionally biased region" description="Basic and acidic residues" evidence="1">
    <location>
        <begin position="1"/>
        <end position="14"/>
    </location>
</feature>
<feature type="region of interest" description="Disordered" evidence="1">
    <location>
        <begin position="266"/>
        <end position="292"/>
    </location>
</feature>
<feature type="region of interest" description="Disordered" evidence="1">
    <location>
        <begin position="1"/>
        <end position="31"/>
    </location>
</feature>
<dbReference type="GeneID" id="409962"/>
<dbReference type="EnsemblMetazoa" id="XM_393452">
    <property type="protein sequence ID" value="XP_393452"/>
    <property type="gene ID" value="LOC409962"/>
</dbReference>
<feature type="compositionally biased region" description="Low complexity" evidence="1">
    <location>
        <begin position="267"/>
        <end position="292"/>
    </location>
</feature>
<accession>A0A8B9B404</accession>
<keyword evidence="3" id="KW-1185">Reference proteome</keyword>
<gene>
    <name evidence="4" type="primary">LOC409962</name>
</gene>
<dbReference type="Proteomes" id="UP000005203">
    <property type="component" value="Linkage group LG13"/>
</dbReference>
<dbReference type="AlphaFoldDB" id="A0A7M7TF39"/>